<dbReference type="WBParaSite" id="nRc.2.0.1.t32580-RA">
    <property type="protein sequence ID" value="nRc.2.0.1.t32580-RA"/>
    <property type="gene ID" value="nRc.2.0.1.g32580"/>
</dbReference>
<dbReference type="Proteomes" id="UP000887565">
    <property type="component" value="Unplaced"/>
</dbReference>
<proteinExistence type="predicted"/>
<sequence>MVEDKDAAVDEVTNVLEGGGRPRCGGNGADIDANVSVQAGIIADAGNPIPNGGHGRCRRPKIFAYRGDEWRPVRPR</sequence>
<protein>
    <submittedName>
        <fullName evidence="2">Uncharacterized protein</fullName>
    </submittedName>
</protein>
<accession>A0A915K407</accession>
<keyword evidence="1" id="KW-1185">Reference proteome</keyword>
<evidence type="ECO:0000313" key="1">
    <source>
        <dbReference type="Proteomes" id="UP000887565"/>
    </source>
</evidence>
<dbReference type="AlphaFoldDB" id="A0A915K407"/>
<name>A0A915K407_ROMCU</name>
<evidence type="ECO:0000313" key="2">
    <source>
        <dbReference type="WBParaSite" id="nRc.2.0.1.t32580-RA"/>
    </source>
</evidence>
<organism evidence="1 2">
    <name type="scientific">Romanomermis culicivorax</name>
    <name type="common">Nematode worm</name>
    <dbReference type="NCBI Taxonomy" id="13658"/>
    <lineage>
        <taxon>Eukaryota</taxon>
        <taxon>Metazoa</taxon>
        <taxon>Ecdysozoa</taxon>
        <taxon>Nematoda</taxon>
        <taxon>Enoplea</taxon>
        <taxon>Dorylaimia</taxon>
        <taxon>Mermithida</taxon>
        <taxon>Mermithoidea</taxon>
        <taxon>Mermithidae</taxon>
        <taxon>Romanomermis</taxon>
    </lineage>
</organism>
<reference evidence="2" key="1">
    <citation type="submission" date="2022-11" db="UniProtKB">
        <authorList>
            <consortium name="WormBaseParasite"/>
        </authorList>
    </citation>
    <scope>IDENTIFICATION</scope>
</reference>